<dbReference type="GO" id="GO:0005886">
    <property type="term" value="C:plasma membrane"/>
    <property type="evidence" value="ECO:0007669"/>
    <property type="project" value="UniProtKB-SubCell"/>
</dbReference>
<keyword evidence="5 15" id="KW-0645">Protease</keyword>
<dbReference type="CDD" id="cd06158">
    <property type="entry name" value="S2P-M50_like_1"/>
    <property type="match status" value="1"/>
</dbReference>
<dbReference type="Proteomes" id="UP000189933">
    <property type="component" value="Unassembled WGS sequence"/>
</dbReference>
<accession>A0A1T4MQG2</accession>
<keyword evidence="11" id="KW-0482">Metalloprotease</keyword>
<evidence type="ECO:0000256" key="7">
    <source>
        <dbReference type="ARBA" id="ARBA00022723"/>
    </source>
</evidence>
<feature type="transmembrane region" description="Helical" evidence="13">
    <location>
        <begin position="6"/>
        <end position="31"/>
    </location>
</feature>
<dbReference type="GO" id="GO:0008237">
    <property type="term" value="F:metallopeptidase activity"/>
    <property type="evidence" value="ECO:0007669"/>
    <property type="project" value="UniProtKB-KW"/>
</dbReference>
<evidence type="ECO:0000259" key="14">
    <source>
        <dbReference type="Pfam" id="PF02163"/>
    </source>
</evidence>
<dbReference type="InterPro" id="IPR008915">
    <property type="entry name" value="Peptidase_M50"/>
</dbReference>
<feature type="transmembrane region" description="Helical" evidence="13">
    <location>
        <begin position="126"/>
        <end position="146"/>
    </location>
</feature>
<keyword evidence="4" id="KW-1003">Cell membrane</keyword>
<keyword evidence="10 13" id="KW-1133">Transmembrane helix</keyword>
<feature type="transmembrane region" description="Helical" evidence="13">
    <location>
        <begin position="52"/>
        <end position="68"/>
    </location>
</feature>
<comment type="subcellular location">
    <subcellularLocation>
        <location evidence="2">Cell membrane</location>
        <topology evidence="2">Multi-pass membrane protein</topology>
    </subcellularLocation>
</comment>
<dbReference type="PANTHER" id="PTHR35864">
    <property type="entry name" value="ZINC METALLOPROTEASE MJ0611-RELATED"/>
    <property type="match status" value="1"/>
</dbReference>
<dbReference type="RefSeq" id="WP_078664779.1">
    <property type="nucleotide sequence ID" value="NZ_FUXM01000005.1"/>
</dbReference>
<comment type="cofactor">
    <cofactor evidence="1">
        <name>Zn(2+)</name>
        <dbReference type="ChEBI" id="CHEBI:29105"/>
    </cofactor>
</comment>
<dbReference type="Pfam" id="PF02163">
    <property type="entry name" value="Peptidase_M50"/>
    <property type="match status" value="1"/>
</dbReference>
<feature type="transmembrane region" description="Helical" evidence="13">
    <location>
        <begin position="88"/>
        <end position="114"/>
    </location>
</feature>
<keyword evidence="8" id="KW-0378">Hydrolase</keyword>
<evidence type="ECO:0000256" key="1">
    <source>
        <dbReference type="ARBA" id="ARBA00001947"/>
    </source>
</evidence>
<keyword evidence="6 13" id="KW-0812">Transmembrane</keyword>
<keyword evidence="9" id="KW-0862">Zinc</keyword>
<keyword evidence="7" id="KW-0479">Metal-binding</keyword>
<comment type="similarity">
    <text evidence="3">Belongs to the peptidase M50B family.</text>
</comment>
<dbReference type="OrthoDB" id="9800627at2"/>
<dbReference type="InterPro" id="IPR052348">
    <property type="entry name" value="Metallopeptidase_M50B"/>
</dbReference>
<dbReference type="GO" id="GO:0046872">
    <property type="term" value="F:metal ion binding"/>
    <property type="evidence" value="ECO:0007669"/>
    <property type="project" value="UniProtKB-KW"/>
</dbReference>
<evidence type="ECO:0000256" key="8">
    <source>
        <dbReference type="ARBA" id="ARBA00022801"/>
    </source>
</evidence>
<feature type="domain" description="Peptidase M50" evidence="14">
    <location>
        <begin position="127"/>
        <end position="182"/>
    </location>
</feature>
<evidence type="ECO:0000313" key="16">
    <source>
        <dbReference type="Proteomes" id="UP000189933"/>
    </source>
</evidence>
<evidence type="ECO:0000256" key="11">
    <source>
        <dbReference type="ARBA" id="ARBA00023049"/>
    </source>
</evidence>
<keyword evidence="16" id="KW-1185">Reference proteome</keyword>
<feature type="transmembrane region" description="Helical" evidence="13">
    <location>
        <begin position="173"/>
        <end position="191"/>
    </location>
</feature>
<evidence type="ECO:0000256" key="13">
    <source>
        <dbReference type="SAM" id="Phobius"/>
    </source>
</evidence>
<keyword evidence="12 13" id="KW-0472">Membrane</keyword>
<evidence type="ECO:0000256" key="3">
    <source>
        <dbReference type="ARBA" id="ARBA00007931"/>
    </source>
</evidence>
<name>A0A1T4MQG2_9FIRM</name>
<dbReference type="InterPro" id="IPR044537">
    <property type="entry name" value="Rip2-like"/>
</dbReference>
<evidence type="ECO:0000256" key="2">
    <source>
        <dbReference type="ARBA" id="ARBA00004651"/>
    </source>
</evidence>
<organism evidence="15 16">
    <name type="scientific">Carboxydocella sporoproducens DSM 16521</name>
    <dbReference type="NCBI Taxonomy" id="1121270"/>
    <lineage>
        <taxon>Bacteria</taxon>
        <taxon>Bacillati</taxon>
        <taxon>Bacillota</taxon>
        <taxon>Clostridia</taxon>
        <taxon>Eubacteriales</taxon>
        <taxon>Clostridiales Family XVI. Incertae Sedis</taxon>
        <taxon>Carboxydocella</taxon>
    </lineage>
</organism>
<evidence type="ECO:0000256" key="10">
    <source>
        <dbReference type="ARBA" id="ARBA00022989"/>
    </source>
</evidence>
<evidence type="ECO:0000256" key="9">
    <source>
        <dbReference type="ARBA" id="ARBA00022833"/>
    </source>
</evidence>
<evidence type="ECO:0000256" key="12">
    <source>
        <dbReference type="ARBA" id="ARBA00023136"/>
    </source>
</evidence>
<reference evidence="16" key="1">
    <citation type="submission" date="2017-02" db="EMBL/GenBank/DDBJ databases">
        <authorList>
            <person name="Varghese N."/>
            <person name="Submissions S."/>
        </authorList>
    </citation>
    <scope>NUCLEOTIDE SEQUENCE [LARGE SCALE GENOMIC DNA]</scope>
    <source>
        <strain evidence="16">DSM 16521</strain>
    </source>
</reference>
<evidence type="ECO:0000313" key="15">
    <source>
        <dbReference type="EMBL" id="SJZ69360.1"/>
    </source>
</evidence>
<evidence type="ECO:0000256" key="4">
    <source>
        <dbReference type="ARBA" id="ARBA00022475"/>
    </source>
</evidence>
<proteinExistence type="inferred from homology"/>
<dbReference type="PANTHER" id="PTHR35864:SF1">
    <property type="entry name" value="ZINC METALLOPROTEASE YWHC-RELATED"/>
    <property type="match status" value="1"/>
</dbReference>
<dbReference type="GO" id="GO:0006508">
    <property type="term" value="P:proteolysis"/>
    <property type="evidence" value="ECO:0007669"/>
    <property type="project" value="UniProtKB-KW"/>
</dbReference>
<dbReference type="EMBL" id="FUXM01000005">
    <property type="protein sequence ID" value="SJZ69360.1"/>
    <property type="molecule type" value="Genomic_DNA"/>
</dbReference>
<evidence type="ECO:0000256" key="6">
    <source>
        <dbReference type="ARBA" id="ARBA00022692"/>
    </source>
</evidence>
<evidence type="ECO:0000256" key="5">
    <source>
        <dbReference type="ARBA" id="ARBA00022670"/>
    </source>
</evidence>
<dbReference type="AlphaFoldDB" id="A0A1T4MQG2"/>
<gene>
    <name evidence="15" type="ORF">SAMN02745885_00669</name>
</gene>
<protein>
    <submittedName>
        <fullName evidence="15">Zn-dependent protease (Includes SpoIVFB)</fullName>
    </submittedName>
</protein>
<sequence>MFNDLYSLIASIPGLLLGFAFHEFAHAWVAYKLGDDTAAREGRLNINPLSHLDPVGTLLLIFTGFGWAKPVPVNPVRFTRRIDMRTGMMLVSLAGPLTNVLIALLTVISWGLLVRFGIELSPVLEIILQGILSINVGLAVFNLLPIPPLDGSKILFGLLPYRYTRWLELLEQYSYPILFLMLLTGFHRVLLVPLRDVLITFLQFVANLIV</sequence>